<evidence type="ECO:0000256" key="2">
    <source>
        <dbReference type="ARBA" id="ARBA00022771"/>
    </source>
</evidence>
<feature type="region of interest" description="Disordered" evidence="5">
    <location>
        <begin position="22"/>
        <end position="52"/>
    </location>
</feature>
<keyword evidence="8" id="KW-1185">Reference proteome</keyword>
<evidence type="ECO:0000313" key="8">
    <source>
        <dbReference type="Proteomes" id="UP000198571"/>
    </source>
</evidence>
<dbReference type="STRING" id="1601833.SAMN05518684_1319"/>
<dbReference type="SUPFAM" id="SSF57716">
    <property type="entry name" value="Glucocorticoid receptor-like (DNA-binding domain)"/>
    <property type="match status" value="1"/>
</dbReference>
<dbReference type="AlphaFoldDB" id="A0A1H9XAG2"/>
<dbReference type="Proteomes" id="UP000198571">
    <property type="component" value="Unassembled WGS sequence"/>
</dbReference>
<dbReference type="SUPFAM" id="SSF109635">
    <property type="entry name" value="DnaK suppressor protein DksA, alpha-hairpin domain"/>
    <property type="match status" value="1"/>
</dbReference>
<dbReference type="InterPro" id="IPR014240">
    <property type="entry name" value="YteA"/>
</dbReference>
<feature type="zinc finger region" description="dksA C4-type" evidence="4">
    <location>
        <begin position="89"/>
        <end position="113"/>
    </location>
</feature>
<dbReference type="InterPro" id="IPR037187">
    <property type="entry name" value="DnaK_N"/>
</dbReference>
<organism evidence="7 8">
    <name type="scientific">Salipaludibacillus aurantiacus</name>
    <dbReference type="NCBI Taxonomy" id="1601833"/>
    <lineage>
        <taxon>Bacteria</taxon>
        <taxon>Bacillati</taxon>
        <taxon>Bacillota</taxon>
        <taxon>Bacilli</taxon>
        <taxon>Bacillales</taxon>
        <taxon>Bacillaceae</taxon>
    </lineage>
</organism>
<evidence type="ECO:0000256" key="4">
    <source>
        <dbReference type="PROSITE-ProRule" id="PRU00510"/>
    </source>
</evidence>
<dbReference type="EMBL" id="FOGT01000031">
    <property type="protein sequence ID" value="SES43041.1"/>
    <property type="molecule type" value="Genomic_DNA"/>
</dbReference>
<accession>A0A1H9XAG2</accession>
<keyword evidence="1" id="KW-0479">Metal-binding</keyword>
<feature type="compositionally biased region" description="Basic and acidic residues" evidence="5">
    <location>
        <begin position="137"/>
        <end position="156"/>
    </location>
</feature>
<dbReference type="Pfam" id="PF01258">
    <property type="entry name" value="zf-dskA_traR"/>
    <property type="match status" value="1"/>
</dbReference>
<dbReference type="RefSeq" id="WP_093056237.1">
    <property type="nucleotide sequence ID" value="NZ_FOGT01000031.1"/>
</dbReference>
<dbReference type="Gene3D" id="1.20.120.910">
    <property type="entry name" value="DksA, coiled-coil domain"/>
    <property type="match status" value="1"/>
</dbReference>
<reference evidence="8" key="1">
    <citation type="submission" date="2016-10" db="EMBL/GenBank/DDBJ databases">
        <authorList>
            <person name="Varghese N."/>
            <person name="Submissions S."/>
        </authorList>
    </citation>
    <scope>NUCLEOTIDE SEQUENCE [LARGE SCALE GENOMIC DNA]</scope>
    <source>
        <strain evidence="8">S9</strain>
    </source>
</reference>
<dbReference type="NCBIfam" id="TIGR02890">
    <property type="entry name" value="bacill_yteA"/>
    <property type="match status" value="1"/>
</dbReference>
<dbReference type="GO" id="GO:0008270">
    <property type="term" value="F:zinc ion binding"/>
    <property type="evidence" value="ECO:0007669"/>
    <property type="project" value="UniProtKB-KW"/>
</dbReference>
<proteinExistence type="predicted"/>
<keyword evidence="3" id="KW-0862">Zinc</keyword>
<dbReference type="PANTHER" id="PTHR33823:SF4">
    <property type="entry name" value="GENERAL STRESS PROTEIN 16O"/>
    <property type="match status" value="1"/>
</dbReference>
<protein>
    <submittedName>
        <fullName evidence="7">Regulatory protein, yteA family</fullName>
    </submittedName>
</protein>
<keyword evidence="2" id="KW-0863">Zinc-finger</keyword>
<evidence type="ECO:0000259" key="6">
    <source>
        <dbReference type="Pfam" id="PF01258"/>
    </source>
</evidence>
<dbReference type="PROSITE" id="PS51128">
    <property type="entry name" value="ZF_DKSA_2"/>
    <property type="match status" value="1"/>
</dbReference>
<name>A0A1H9XAG2_9BACI</name>
<gene>
    <name evidence="7" type="ORF">SAMN05518684_1319</name>
</gene>
<dbReference type="InterPro" id="IPR000962">
    <property type="entry name" value="Znf_DskA_TraR"/>
</dbReference>
<feature type="region of interest" description="Disordered" evidence="5">
    <location>
        <begin position="113"/>
        <end position="170"/>
    </location>
</feature>
<evidence type="ECO:0000313" key="7">
    <source>
        <dbReference type="EMBL" id="SES43041.1"/>
    </source>
</evidence>
<feature type="compositionally biased region" description="Basic and acidic residues" evidence="5">
    <location>
        <begin position="113"/>
        <end position="126"/>
    </location>
</feature>
<feature type="compositionally biased region" description="Basic and acidic residues" evidence="5">
    <location>
        <begin position="22"/>
        <end position="34"/>
    </location>
</feature>
<evidence type="ECO:0000256" key="1">
    <source>
        <dbReference type="ARBA" id="ARBA00022723"/>
    </source>
</evidence>
<evidence type="ECO:0000256" key="3">
    <source>
        <dbReference type="ARBA" id="ARBA00022833"/>
    </source>
</evidence>
<dbReference type="OrthoDB" id="9811543at2"/>
<sequence>MKEKELQFLKDELLKMKKEYETALSDNEKTKEDAADTEELSNTGNHPGDQGTELFERQKNLTLDQHASAKLDEVKEALEAIEEGNYGTCDECGREIPFERLEIMPETKYCVDHAEDKNRTQDRPAEEDVTSPLNDKNTSDKEEMRQEAWETARDHGTSNTPADYEDPEDY</sequence>
<feature type="domain" description="Zinc finger DksA/TraR C4-type" evidence="6">
    <location>
        <begin position="84"/>
        <end position="112"/>
    </location>
</feature>
<evidence type="ECO:0000256" key="5">
    <source>
        <dbReference type="SAM" id="MobiDB-lite"/>
    </source>
</evidence>
<dbReference type="PANTHER" id="PTHR33823">
    <property type="entry name" value="RNA POLYMERASE-BINDING TRANSCRIPTION FACTOR DKSA-RELATED"/>
    <property type="match status" value="1"/>
</dbReference>